<accession>F3FVL6</accession>
<dbReference type="PANTHER" id="PTHR45527">
    <property type="entry name" value="NONRIBOSOMAL PEPTIDE SYNTHETASE"/>
    <property type="match status" value="1"/>
</dbReference>
<feature type="non-terminal residue" evidence="2">
    <location>
        <position position="1"/>
    </location>
</feature>
<dbReference type="SUPFAM" id="SSF52777">
    <property type="entry name" value="CoA-dependent acyltransferases"/>
    <property type="match status" value="1"/>
</dbReference>
<dbReference type="AlphaFoldDB" id="F3FVL6"/>
<reference evidence="2 3" key="1">
    <citation type="journal article" date="2011" name="PLoS Pathog.">
        <title>Dynamic evolution of pathogenicity revealed by sequencing and comparative genomics of 19 Pseudomonas syringae isolates.</title>
        <authorList>
            <person name="Baltrus D.A."/>
            <person name="Nishimura M.T."/>
            <person name="Romanchuk A."/>
            <person name="Chang J.H."/>
            <person name="Mukhtar M.S."/>
            <person name="Cherkis K."/>
            <person name="Roach J."/>
            <person name="Grant S.R."/>
            <person name="Jones C.D."/>
            <person name="Dangl J.L."/>
        </authorList>
    </citation>
    <scope>NUCLEOTIDE SEQUENCE [LARGE SCALE GENOMIC DNA]</scope>
    <source>
        <strain evidence="3">M301072PT</strain>
    </source>
</reference>
<feature type="domain" description="Condensation" evidence="1">
    <location>
        <begin position="3"/>
        <end position="123"/>
    </location>
</feature>
<sequence>RLWRHSGQRYLCIGTPFANRSRPEIEPLIGHFVNTQVIRQRLDPQQTFAELSREVRATLLDVHAHQDVPFDRVVEAVNPQRDTAYSPLFQVMMVLQNTPGNAAQMQGLSMTPYGTGSATAKFDL</sequence>
<comment type="caution">
    <text evidence="2">The sequence shown here is derived from an EMBL/GenBank/DDBJ whole genome shotgun (WGS) entry which is preliminary data.</text>
</comment>
<protein>
    <submittedName>
        <fullName evidence="2">Amino acid adenylation</fullName>
    </submittedName>
</protein>
<dbReference type="PANTHER" id="PTHR45527:SF1">
    <property type="entry name" value="FATTY ACID SYNTHASE"/>
    <property type="match status" value="1"/>
</dbReference>
<proteinExistence type="predicted"/>
<feature type="non-terminal residue" evidence="2">
    <location>
        <position position="124"/>
    </location>
</feature>
<evidence type="ECO:0000313" key="3">
    <source>
        <dbReference type="Proteomes" id="UP000004471"/>
    </source>
</evidence>
<organism evidence="2 3">
    <name type="scientific">Pseudomonas syringae pv. japonica str. M301072</name>
    <dbReference type="NCBI Taxonomy" id="629262"/>
    <lineage>
        <taxon>Bacteria</taxon>
        <taxon>Pseudomonadati</taxon>
        <taxon>Pseudomonadota</taxon>
        <taxon>Gammaproteobacteria</taxon>
        <taxon>Pseudomonadales</taxon>
        <taxon>Pseudomonadaceae</taxon>
        <taxon>Pseudomonas</taxon>
        <taxon>Pseudomonas syringae</taxon>
    </lineage>
</organism>
<dbReference type="Gene3D" id="3.30.559.30">
    <property type="entry name" value="Nonribosomal peptide synthetase, condensation domain"/>
    <property type="match status" value="1"/>
</dbReference>
<dbReference type="EMBL" id="AEAH01002356">
    <property type="protein sequence ID" value="EGH34258.1"/>
    <property type="molecule type" value="Genomic_DNA"/>
</dbReference>
<dbReference type="GO" id="GO:0031177">
    <property type="term" value="F:phosphopantetheine binding"/>
    <property type="evidence" value="ECO:0007669"/>
    <property type="project" value="TreeGrafter"/>
</dbReference>
<dbReference type="InterPro" id="IPR001242">
    <property type="entry name" value="Condensation_dom"/>
</dbReference>
<dbReference type="GO" id="GO:0003824">
    <property type="term" value="F:catalytic activity"/>
    <property type="evidence" value="ECO:0007669"/>
    <property type="project" value="InterPro"/>
</dbReference>
<dbReference type="Proteomes" id="UP000004471">
    <property type="component" value="Unassembled WGS sequence"/>
</dbReference>
<dbReference type="GO" id="GO:0043041">
    <property type="term" value="P:amino acid activation for nonribosomal peptide biosynthetic process"/>
    <property type="evidence" value="ECO:0007669"/>
    <property type="project" value="TreeGrafter"/>
</dbReference>
<dbReference type="GO" id="GO:0044550">
    <property type="term" value="P:secondary metabolite biosynthetic process"/>
    <property type="evidence" value="ECO:0007669"/>
    <property type="project" value="TreeGrafter"/>
</dbReference>
<gene>
    <name evidence="2" type="ORF">PSYJA_37134</name>
</gene>
<evidence type="ECO:0000313" key="2">
    <source>
        <dbReference type="EMBL" id="EGH34258.1"/>
    </source>
</evidence>
<dbReference type="GO" id="GO:0005829">
    <property type="term" value="C:cytosol"/>
    <property type="evidence" value="ECO:0007669"/>
    <property type="project" value="TreeGrafter"/>
</dbReference>
<evidence type="ECO:0000259" key="1">
    <source>
        <dbReference type="Pfam" id="PF00668"/>
    </source>
</evidence>
<name>F3FVL6_PSESX</name>
<dbReference type="Pfam" id="PF00668">
    <property type="entry name" value="Condensation"/>
    <property type="match status" value="1"/>
</dbReference>